<accession>A0A6J6F6Z6</accession>
<dbReference type="PANTHER" id="PTHR43661:SF3">
    <property type="entry name" value="D-XYLONATE DEHYDRATASE YAGF-RELATED"/>
    <property type="match status" value="1"/>
</dbReference>
<dbReference type="InterPro" id="IPR020558">
    <property type="entry name" value="DiOHA_6PGluconate_deHydtase_CS"/>
</dbReference>
<comment type="similarity">
    <text evidence="1">Belongs to the IlvD/Edd family.</text>
</comment>
<dbReference type="Gene3D" id="3.50.30.80">
    <property type="entry name" value="IlvD/EDD C-terminal domain-like"/>
    <property type="match status" value="1"/>
</dbReference>
<keyword evidence="2" id="KW-0456">Lyase</keyword>
<dbReference type="EMBL" id="CAEZTT010000107">
    <property type="protein sequence ID" value="CAB4580608.1"/>
    <property type="molecule type" value="Genomic_DNA"/>
</dbReference>
<dbReference type="GO" id="GO:0005829">
    <property type="term" value="C:cytosol"/>
    <property type="evidence" value="ECO:0007669"/>
    <property type="project" value="TreeGrafter"/>
</dbReference>
<protein>
    <submittedName>
        <fullName evidence="5">Unannotated protein</fullName>
    </submittedName>
</protein>
<feature type="domain" description="Dihydroxy-acid/6-phosphogluconate dehydratase C-terminal" evidence="4">
    <location>
        <begin position="364"/>
        <end position="555"/>
    </location>
</feature>
<dbReference type="Pfam" id="PF00920">
    <property type="entry name" value="ILVD_EDD_N"/>
    <property type="match status" value="1"/>
</dbReference>
<gene>
    <name evidence="5" type="ORF">UFOPK1726_00891</name>
</gene>
<evidence type="ECO:0000256" key="2">
    <source>
        <dbReference type="ARBA" id="ARBA00023239"/>
    </source>
</evidence>
<reference evidence="5" key="1">
    <citation type="submission" date="2020-05" db="EMBL/GenBank/DDBJ databases">
        <authorList>
            <person name="Chiriac C."/>
            <person name="Salcher M."/>
            <person name="Ghai R."/>
            <person name="Kavagutti S V."/>
        </authorList>
    </citation>
    <scope>NUCLEOTIDE SEQUENCE</scope>
</reference>
<dbReference type="Pfam" id="PF24877">
    <property type="entry name" value="ILV_EDD_C"/>
    <property type="match status" value="1"/>
</dbReference>
<dbReference type="AlphaFoldDB" id="A0A6J6F6Z6"/>
<evidence type="ECO:0000256" key="1">
    <source>
        <dbReference type="ARBA" id="ARBA00006486"/>
    </source>
</evidence>
<sequence length="572" mass="59704">MTNQTELRSNFPEGTTRWAVRRAQWRAMGIAEEDFTRPKIAVVNSSSGLSVCYSHLDDIAKRMVEEVYQQGGLGFEIRTVAPSDFITSAGREARYIMPSRDLIVNDIEAAVEGAVLDGMILLSSCDKTTPGHLMAAARLNIPSVIVICGYQEAGCLQGEKVDIDDVYEKVGAVIVGKMTTAELGEIADAAIVGPGVCAGLGTANSMHMVAEALGMTVAGAAPVRANSEKMLTNATQSVISLMGLIEKGIKPRDVITSSSIKNALTLAVAVGTSVNVIRHITAISIEAGLEIDVIGLLEDLGTKIPLLAQIRPNGEATVPQLEAAGGAHAALGELRDYLDTEVMTISGNSLLDRLENVGTKDSLVLAKVSSPRSVSGGLRVLRGSLAPDGAILKSAALKDPNRKFLGQAKVFSDEASALASVKSGSIQPGDVLVLRGMGPRGGPGTVFAAGLVAALVGADLSDHVAVVTDGELSGLNSGLTIGQVMPEAADGGPLAIVFDEDQISIDLTTNRIDLLVSPEDVADRLRKLDRTPAWESATGLLRLYGANVGPLNRGAVLGDALRKSPNNHQKGN</sequence>
<organism evidence="5">
    <name type="scientific">freshwater metagenome</name>
    <dbReference type="NCBI Taxonomy" id="449393"/>
    <lineage>
        <taxon>unclassified sequences</taxon>
        <taxon>metagenomes</taxon>
        <taxon>ecological metagenomes</taxon>
    </lineage>
</organism>
<evidence type="ECO:0000259" key="3">
    <source>
        <dbReference type="Pfam" id="PF00920"/>
    </source>
</evidence>
<proteinExistence type="inferred from homology"/>
<dbReference type="InterPro" id="IPR000581">
    <property type="entry name" value="ILV_EDD_N"/>
</dbReference>
<evidence type="ECO:0000259" key="4">
    <source>
        <dbReference type="Pfam" id="PF24877"/>
    </source>
</evidence>
<dbReference type="SUPFAM" id="SSF143975">
    <property type="entry name" value="IlvD/EDD N-terminal domain-like"/>
    <property type="match status" value="1"/>
</dbReference>
<dbReference type="GO" id="GO:0016836">
    <property type="term" value="F:hydro-lyase activity"/>
    <property type="evidence" value="ECO:0007669"/>
    <property type="project" value="TreeGrafter"/>
</dbReference>
<feature type="domain" description="Dihydroxy-acid/6-phosphogluconate dehydratase N-terminal" evidence="3">
    <location>
        <begin position="37"/>
        <end position="350"/>
    </location>
</feature>
<dbReference type="InterPro" id="IPR042096">
    <property type="entry name" value="Dihydro-acid_dehy_C"/>
</dbReference>
<dbReference type="InterPro" id="IPR056740">
    <property type="entry name" value="ILV_EDD_C"/>
</dbReference>
<evidence type="ECO:0000313" key="5">
    <source>
        <dbReference type="EMBL" id="CAB4580608.1"/>
    </source>
</evidence>
<dbReference type="SUPFAM" id="SSF52016">
    <property type="entry name" value="LeuD/IlvD-like"/>
    <property type="match status" value="1"/>
</dbReference>
<dbReference type="InterPro" id="IPR037237">
    <property type="entry name" value="IlvD/EDD_N"/>
</dbReference>
<dbReference type="PROSITE" id="PS00886">
    <property type="entry name" value="ILVD_EDD_1"/>
    <property type="match status" value="1"/>
</dbReference>
<dbReference type="PANTHER" id="PTHR43661">
    <property type="entry name" value="D-XYLONATE DEHYDRATASE"/>
    <property type="match status" value="1"/>
</dbReference>
<name>A0A6J6F6Z6_9ZZZZ</name>